<feature type="domain" description="Bacterial bifunctional deaminase-reductase C-terminal" evidence="4">
    <location>
        <begin position="26"/>
        <end position="228"/>
    </location>
</feature>
<evidence type="ECO:0000256" key="1">
    <source>
        <dbReference type="ARBA" id="ARBA00005104"/>
    </source>
</evidence>
<sequence length="249" mass="25712">MTELRTLPAGTAVEDCGYRPAPVGLRANMIFSADGAAGFHGRAGPLSCPADHQLLLALRAYADVVLVGAGTARTEHYGPVTLRGDHRAQRVELGMSPQPPPLAVVSQSGRLPDTMFGTSTPPILVTSAQAARSSAEKRCEVLISGDEAVDVAQAVAELRSRGMRRVLCEGGPTLLDELVVAGLVDELCVTLSPTLAGNQPLGRPSSTGLAAPTGMTLAHVLVDAGGYVYLKYAQPGRVSPPIGASTSPL</sequence>
<dbReference type="Gene3D" id="3.40.430.10">
    <property type="entry name" value="Dihydrofolate Reductase, subunit A"/>
    <property type="match status" value="1"/>
</dbReference>
<dbReference type="PANTHER" id="PTHR38011">
    <property type="entry name" value="DIHYDROFOLATE REDUCTASE FAMILY PROTEIN (AFU_ORTHOLOGUE AFUA_8G06820)"/>
    <property type="match status" value="1"/>
</dbReference>
<evidence type="ECO:0000259" key="4">
    <source>
        <dbReference type="Pfam" id="PF01872"/>
    </source>
</evidence>
<gene>
    <name evidence="5" type="ORF">K9U37_15785</name>
</gene>
<dbReference type="Proteomes" id="UP001139068">
    <property type="component" value="Unassembled WGS sequence"/>
</dbReference>
<keyword evidence="6" id="KW-1185">Reference proteome</keyword>
<keyword evidence="2" id="KW-0521">NADP</keyword>
<evidence type="ECO:0000313" key="5">
    <source>
        <dbReference type="EMBL" id="MCI4676252.1"/>
    </source>
</evidence>
<proteinExistence type="predicted"/>
<accession>A0ABS9YZB6</accession>
<dbReference type="EMBL" id="JAIVFL010000001">
    <property type="protein sequence ID" value="MCI4676252.1"/>
    <property type="molecule type" value="Genomic_DNA"/>
</dbReference>
<keyword evidence="3" id="KW-0560">Oxidoreductase</keyword>
<dbReference type="InterPro" id="IPR024072">
    <property type="entry name" value="DHFR-like_dom_sf"/>
</dbReference>
<dbReference type="NCBIfam" id="NF010663">
    <property type="entry name" value="PRK14059.1-1"/>
    <property type="match status" value="1"/>
</dbReference>
<protein>
    <submittedName>
        <fullName evidence="5">Pyrimidine reductase family protein</fullName>
    </submittedName>
</protein>
<dbReference type="InterPro" id="IPR002734">
    <property type="entry name" value="RibDG_C"/>
</dbReference>
<dbReference type="SUPFAM" id="SSF53597">
    <property type="entry name" value="Dihydrofolate reductase-like"/>
    <property type="match status" value="1"/>
</dbReference>
<reference evidence="5" key="1">
    <citation type="journal article" date="2022" name="ISME J.">
        <title>Identification of active gaseous-alkane degraders at natural gas seeps.</title>
        <authorList>
            <person name="Farhan Ul Haque M."/>
            <person name="Hernandez M."/>
            <person name="Crombie A.T."/>
            <person name="Murrell J.C."/>
        </authorList>
    </citation>
    <scope>NUCLEOTIDE SEQUENCE</scope>
    <source>
        <strain evidence="5">ANDR5</strain>
    </source>
</reference>
<dbReference type="Pfam" id="PF01872">
    <property type="entry name" value="RibD_C"/>
    <property type="match status" value="1"/>
</dbReference>
<evidence type="ECO:0000313" key="6">
    <source>
        <dbReference type="Proteomes" id="UP001139068"/>
    </source>
</evidence>
<name>A0ABS9YZB6_9MYCO</name>
<comment type="caution">
    <text evidence="5">The sequence shown here is derived from an EMBL/GenBank/DDBJ whole genome shotgun (WGS) entry which is preliminary data.</text>
</comment>
<dbReference type="PANTHER" id="PTHR38011:SF7">
    <property type="entry name" value="2,5-DIAMINO-6-RIBOSYLAMINO-4(3H)-PYRIMIDINONE 5'-PHOSPHATE REDUCTASE"/>
    <property type="match status" value="1"/>
</dbReference>
<evidence type="ECO:0000256" key="3">
    <source>
        <dbReference type="ARBA" id="ARBA00023002"/>
    </source>
</evidence>
<organism evidence="5 6">
    <name type="scientific">Candidatus Mycolicibacterium alkanivorans</name>
    <dbReference type="NCBI Taxonomy" id="2954114"/>
    <lineage>
        <taxon>Bacteria</taxon>
        <taxon>Bacillati</taxon>
        <taxon>Actinomycetota</taxon>
        <taxon>Actinomycetes</taxon>
        <taxon>Mycobacteriales</taxon>
        <taxon>Mycobacteriaceae</taxon>
        <taxon>Mycolicibacterium</taxon>
    </lineage>
</organism>
<comment type="pathway">
    <text evidence="1">Cofactor biosynthesis; riboflavin biosynthesis.</text>
</comment>
<dbReference type="InterPro" id="IPR050765">
    <property type="entry name" value="Riboflavin_Biosynth_HTPR"/>
</dbReference>
<dbReference type="RefSeq" id="WP_243072465.1">
    <property type="nucleotide sequence ID" value="NZ_JAIVFL010000001.1"/>
</dbReference>
<evidence type="ECO:0000256" key="2">
    <source>
        <dbReference type="ARBA" id="ARBA00022857"/>
    </source>
</evidence>